<protein>
    <submittedName>
        <fullName evidence="2">Uncharacterized protein</fullName>
    </submittedName>
</protein>
<keyword evidence="3" id="KW-1185">Reference proteome</keyword>
<feature type="region of interest" description="Disordered" evidence="1">
    <location>
        <begin position="1"/>
        <end position="89"/>
    </location>
</feature>
<evidence type="ECO:0000256" key="1">
    <source>
        <dbReference type="SAM" id="MobiDB-lite"/>
    </source>
</evidence>
<feature type="region of interest" description="Disordered" evidence="1">
    <location>
        <begin position="131"/>
        <end position="154"/>
    </location>
</feature>
<dbReference type="GeneID" id="73471969"/>
<evidence type="ECO:0000313" key="3">
    <source>
        <dbReference type="Proteomes" id="UP000694255"/>
    </source>
</evidence>
<feature type="compositionally biased region" description="Acidic residues" evidence="1">
    <location>
        <begin position="139"/>
        <end position="154"/>
    </location>
</feature>
<dbReference type="OrthoDB" id="4093861at2759"/>
<comment type="caution">
    <text evidence="2">The sequence shown here is derived from an EMBL/GenBank/DDBJ whole genome shotgun (WGS) entry which is preliminary data.</text>
</comment>
<sequence length="154" mass="17394">MDENKVEIMTQPRTDVLEPNVTGAAKQKLRNLVEHDLNENEPTPTPPTNKQKDILARYENAKKADSSENATSPRESQTEVEEVTHGKIPLDSQFSTKEIKKLIDVAKNSGMLEEELEVKIVDSTPIAERVVIESKPKSDDDDSSEDHEEKEERK</sequence>
<organism evidence="2 3">
    <name type="scientific">[Candida] subhashii</name>
    <dbReference type="NCBI Taxonomy" id="561895"/>
    <lineage>
        <taxon>Eukaryota</taxon>
        <taxon>Fungi</taxon>
        <taxon>Dikarya</taxon>
        <taxon>Ascomycota</taxon>
        <taxon>Saccharomycotina</taxon>
        <taxon>Pichiomycetes</taxon>
        <taxon>Debaryomycetaceae</taxon>
        <taxon>Spathaspora</taxon>
    </lineage>
</organism>
<gene>
    <name evidence="2" type="ORF">J8A68_005169</name>
</gene>
<proteinExistence type="predicted"/>
<dbReference type="RefSeq" id="XP_049261510.1">
    <property type="nucleotide sequence ID" value="XM_049409205.1"/>
</dbReference>
<dbReference type="AlphaFoldDB" id="A0A8J5UIH8"/>
<dbReference type="EMBL" id="JAGSYN010000222">
    <property type="protein sequence ID" value="KAG7661277.1"/>
    <property type="molecule type" value="Genomic_DNA"/>
</dbReference>
<accession>A0A8J5UIH8</accession>
<reference evidence="2 3" key="1">
    <citation type="journal article" date="2021" name="DNA Res.">
        <title>Genome analysis of Candida subhashii reveals its hybrid nature and dual mitochondrial genome conformations.</title>
        <authorList>
            <person name="Mixao V."/>
            <person name="Hegedusova E."/>
            <person name="Saus E."/>
            <person name="Pryszcz L.P."/>
            <person name="Cillingova A."/>
            <person name="Nosek J."/>
            <person name="Gabaldon T."/>
        </authorList>
    </citation>
    <scope>NUCLEOTIDE SEQUENCE [LARGE SCALE GENOMIC DNA]</scope>
    <source>
        <strain evidence="2 3">CBS 10753</strain>
    </source>
</reference>
<feature type="compositionally biased region" description="Basic and acidic residues" evidence="1">
    <location>
        <begin position="50"/>
        <end position="66"/>
    </location>
</feature>
<dbReference type="Proteomes" id="UP000694255">
    <property type="component" value="Unassembled WGS sequence"/>
</dbReference>
<evidence type="ECO:0000313" key="2">
    <source>
        <dbReference type="EMBL" id="KAG7661277.1"/>
    </source>
</evidence>
<name>A0A8J5UIH8_9ASCO</name>